<reference evidence="7" key="1">
    <citation type="journal article" date="2019" name="Science">
        <title>Mutation of a bHLH transcription factor allowed almond domestication.</title>
        <authorList>
            <person name="Sanchez-Perez R."/>
            <person name="Pavan S."/>
            <person name="Mazzeo R."/>
            <person name="Moldovan C."/>
            <person name="Aiese Cigliano R."/>
            <person name="Del Cueto J."/>
            <person name="Ricciardi F."/>
            <person name="Lotti C."/>
            <person name="Ricciardi L."/>
            <person name="Dicenta F."/>
            <person name="Lopez-Marques R.L."/>
            <person name="Lindberg Moller B."/>
        </authorList>
    </citation>
    <scope>NUCLEOTIDE SEQUENCE</scope>
</reference>
<dbReference type="EMBL" id="AP019302">
    <property type="protein sequence ID" value="BBH04810.1"/>
    <property type="molecule type" value="Genomic_DNA"/>
</dbReference>
<organism evidence="7">
    <name type="scientific">Prunus dulcis</name>
    <name type="common">Almond</name>
    <name type="synonym">Amygdalus dulcis</name>
    <dbReference type="NCBI Taxonomy" id="3755"/>
    <lineage>
        <taxon>Eukaryota</taxon>
        <taxon>Viridiplantae</taxon>
        <taxon>Streptophyta</taxon>
        <taxon>Embryophyta</taxon>
        <taxon>Tracheophyta</taxon>
        <taxon>Spermatophyta</taxon>
        <taxon>Magnoliopsida</taxon>
        <taxon>eudicotyledons</taxon>
        <taxon>Gunneridae</taxon>
        <taxon>Pentapetalae</taxon>
        <taxon>rosids</taxon>
        <taxon>fabids</taxon>
        <taxon>Rosales</taxon>
        <taxon>Rosaceae</taxon>
        <taxon>Amygdaloideae</taxon>
        <taxon>Amygdaleae</taxon>
        <taxon>Prunus</taxon>
    </lineage>
</organism>
<feature type="compositionally biased region" description="Basic and acidic residues" evidence="5">
    <location>
        <begin position="219"/>
        <end position="229"/>
    </location>
</feature>
<comment type="subcellular location">
    <subcellularLocation>
        <location evidence="1">Cytoplasmic vesicle</location>
        <location evidence="1">Clathrin-coated vesicle</location>
    </subcellularLocation>
    <subcellularLocation>
        <location evidence="2">Golgi apparatus</location>
    </subcellularLocation>
</comment>
<feature type="region of interest" description="Disordered" evidence="5">
    <location>
        <begin position="194"/>
        <end position="233"/>
    </location>
</feature>
<dbReference type="Pfam" id="PF01417">
    <property type="entry name" value="ENTH"/>
    <property type="match status" value="1"/>
</dbReference>
<dbReference type="PANTHER" id="PTHR12276:SF116">
    <property type="entry name" value="ENTH_VHS FAMILY PROTEIN"/>
    <property type="match status" value="1"/>
</dbReference>
<protein>
    <submittedName>
        <fullName evidence="7">ENTH/VHS family protein</fullName>
    </submittedName>
</protein>
<feature type="region of interest" description="Disordered" evidence="5">
    <location>
        <begin position="285"/>
        <end position="308"/>
    </location>
</feature>
<dbReference type="GO" id="GO:0005794">
    <property type="term" value="C:Golgi apparatus"/>
    <property type="evidence" value="ECO:0007669"/>
    <property type="project" value="UniProtKB-SubCell"/>
</dbReference>
<keyword evidence="4" id="KW-0968">Cytoplasmic vesicle</keyword>
<evidence type="ECO:0000256" key="2">
    <source>
        <dbReference type="ARBA" id="ARBA00004555"/>
    </source>
</evidence>
<dbReference type="Gene3D" id="1.25.40.90">
    <property type="match status" value="1"/>
</dbReference>
<dbReference type="GO" id="GO:0030276">
    <property type="term" value="F:clathrin binding"/>
    <property type="evidence" value="ECO:0007669"/>
    <property type="project" value="TreeGrafter"/>
</dbReference>
<evidence type="ECO:0000313" key="7">
    <source>
        <dbReference type="EMBL" id="BBH04810.1"/>
    </source>
</evidence>
<dbReference type="PROSITE" id="PS50942">
    <property type="entry name" value="ENTH"/>
    <property type="match status" value="1"/>
</dbReference>
<feature type="domain" description="ENTH" evidence="6">
    <location>
        <begin position="36"/>
        <end position="156"/>
    </location>
</feature>
<sequence>MSILSNNNSSNGAPSFHEFKKQASFFFKEKIKTARLVLTDVTPAQLLTEEATNGNPWAPDTRTLGSISKAAFELDDYTRIVEILHKRAPLIVIEHLLTHGPESVAVEFEVDKNVIEQMGSFQYIDEKGFNWGLALRKKSGRIVKLLEKGPLLKEERDRARKLTRGIQGFGSFCQRSSDSPAQGILRESSFETYGRSNSQSHFSNHENQENQFPSPTADDFTKKVEESKQSNENVVIIEAGKGAENSRSCGSFGDGEVAQNPETQTSFKENMIPNKEELDRWNCVGESNPLLGGKRDGTRVENSAEDEHPFNEINNESAASLIAASNALI</sequence>
<dbReference type="InterPro" id="IPR013809">
    <property type="entry name" value="ENTH"/>
</dbReference>
<evidence type="ECO:0000256" key="3">
    <source>
        <dbReference type="ARBA" id="ARBA00023034"/>
    </source>
</evidence>
<dbReference type="GO" id="GO:0030125">
    <property type="term" value="C:clathrin vesicle coat"/>
    <property type="evidence" value="ECO:0007669"/>
    <property type="project" value="TreeGrafter"/>
</dbReference>
<dbReference type="AlphaFoldDB" id="A0A4Y1RKD3"/>
<evidence type="ECO:0000256" key="1">
    <source>
        <dbReference type="ARBA" id="ARBA00004132"/>
    </source>
</evidence>
<dbReference type="GO" id="GO:0005886">
    <property type="term" value="C:plasma membrane"/>
    <property type="evidence" value="ECO:0007669"/>
    <property type="project" value="TreeGrafter"/>
</dbReference>
<dbReference type="GO" id="GO:0005768">
    <property type="term" value="C:endosome"/>
    <property type="evidence" value="ECO:0007669"/>
    <property type="project" value="TreeGrafter"/>
</dbReference>
<feature type="region of interest" description="Disordered" evidence="5">
    <location>
        <begin position="245"/>
        <end position="273"/>
    </location>
</feature>
<proteinExistence type="predicted"/>
<dbReference type="PANTHER" id="PTHR12276">
    <property type="entry name" value="EPSIN/ENT-RELATED"/>
    <property type="match status" value="1"/>
</dbReference>
<dbReference type="GO" id="GO:0006897">
    <property type="term" value="P:endocytosis"/>
    <property type="evidence" value="ECO:0007669"/>
    <property type="project" value="TreeGrafter"/>
</dbReference>
<dbReference type="SMART" id="SM00273">
    <property type="entry name" value="ENTH"/>
    <property type="match status" value="1"/>
</dbReference>
<gene>
    <name evidence="7" type="ORF">Prudu_016040</name>
</gene>
<dbReference type="InterPro" id="IPR008942">
    <property type="entry name" value="ENTH_VHS"/>
</dbReference>
<dbReference type="CDD" id="cd03571">
    <property type="entry name" value="ENTH"/>
    <property type="match status" value="1"/>
</dbReference>
<evidence type="ECO:0000256" key="5">
    <source>
        <dbReference type="SAM" id="MobiDB-lite"/>
    </source>
</evidence>
<accession>A0A4Y1RKD3</accession>
<evidence type="ECO:0000256" key="4">
    <source>
        <dbReference type="ARBA" id="ARBA00023329"/>
    </source>
</evidence>
<evidence type="ECO:0000259" key="6">
    <source>
        <dbReference type="PROSITE" id="PS50942"/>
    </source>
</evidence>
<name>A0A4Y1RKD3_PRUDU</name>
<dbReference type="SUPFAM" id="SSF48464">
    <property type="entry name" value="ENTH/VHS domain"/>
    <property type="match status" value="1"/>
</dbReference>
<keyword evidence="3" id="KW-0333">Golgi apparatus</keyword>
<dbReference type="GO" id="GO:0005543">
    <property type="term" value="F:phospholipid binding"/>
    <property type="evidence" value="ECO:0007669"/>
    <property type="project" value="TreeGrafter"/>
</dbReference>